<keyword evidence="1" id="KW-0472">Membrane</keyword>
<sequence>MNKKGHLASAIAAGTGVLLMLPSINAATSLLPSIALILGAAAGGFSPDFDHKTSTASQLIQFSAKRRARLRFLAMCFLFIGTLIWGWAKFNVSPTPEWLVHSAPLWIGAGLICSLAARLRVIVLIGLGVMLVWGYSQNDWHWVSVVAGCSFLLLPFVKHRGVIHSPEFALLLSYSLWLFSGEQGIMVQALMLGFIVGWWAHLVGDCFGREGISSLLIPKFKVALKLFHNGGQTESWISRFCWIASICIWMILISRNFHDFGLMLSSKLLP</sequence>
<dbReference type="Proteomes" id="UP001364764">
    <property type="component" value="Plasmid pY5S7-2"/>
</dbReference>
<accession>A0ABD8B2W0</accession>
<evidence type="ECO:0000313" key="2">
    <source>
        <dbReference type="EMBL" id="WWP24168.1"/>
    </source>
</evidence>
<dbReference type="EMBL" id="CP145894">
    <property type="protein sequence ID" value="WWP24168.1"/>
    <property type="molecule type" value="Genomic_DNA"/>
</dbReference>
<keyword evidence="2" id="KW-0614">Plasmid</keyword>
<keyword evidence="1" id="KW-1133">Transmembrane helix</keyword>
<dbReference type="AlphaFoldDB" id="A0ABD8B2W0"/>
<feature type="transmembrane region" description="Helical" evidence="1">
    <location>
        <begin position="186"/>
        <end position="204"/>
    </location>
</feature>
<keyword evidence="1" id="KW-0812">Transmembrane</keyword>
<organism evidence="2 3">
    <name type="scientific">Paenibacillus amylolyticus</name>
    <dbReference type="NCBI Taxonomy" id="1451"/>
    <lineage>
        <taxon>Bacteria</taxon>
        <taxon>Bacillati</taxon>
        <taxon>Bacillota</taxon>
        <taxon>Bacilli</taxon>
        <taxon>Bacillales</taxon>
        <taxon>Paenibacillaceae</taxon>
        <taxon>Paenibacillus</taxon>
    </lineage>
</organism>
<feature type="transmembrane region" description="Helical" evidence="1">
    <location>
        <begin position="236"/>
        <end position="253"/>
    </location>
</feature>
<gene>
    <name evidence="2" type="ORF">V6668_31935</name>
</gene>
<evidence type="ECO:0000313" key="3">
    <source>
        <dbReference type="Proteomes" id="UP001364764"/>
    </source>
</evidence>
<keyword evidence="2" id="KW-0378">Hydrolase</keyword>
<feature type="transmembrane region" description="Helical" evidence="1">
    <location>
        <begin position="30"/>
        <end position="49"/>
    </location>
</feature>
<feature type="transmembrane region" description="Helical" evidence="1">
    <location>
        <begin position="70"/>
        <end position="88"/>
    </location>
</feature>
<dbReference type="GeneID" id="93480186"/>
<geneLocation type="plasmid" evidence="2 3">
    <name>pY5S7-2</name>
</geneLocation>
<feature type="transmembrane region" description="Helical" evidence="1">
    <location>
        <begin position="7"/>
        <end position="24"/>
    </location>
</feature>
<feature type="transmembrane region" description="Helical" evidence="1">
    <location>
        <begin position="108"/>
        <end position="133"/>
    </location>
</feature>
<protein>
    <submittedName>
        <fullName evidence="2">Metal-dependent hydrolase</fullName>
    </submittedName>
</protein>
<dbReference type="Pfam" id="PF04307">
    <property type="entry name" value="YdjM"/>
    <property type="match status" value="1"/>
</dbReference>
<proteinExistence type="predicted"/>
<dbReference type="RefSeq" id="WP_338709259.1">
    <property type="nucleotide sequence ID" value="NZ_CP145894.1"/>
</dbReference>
<name>A0ABD8B2W0_PAEAM</name>
<dbReference type="GO" id="GO:0016787">
    <property type="term" value="F:hydrolase activity"/>
    <property type="evidence" value="ECO:0007669"/>
    <property type="project" value="UniProtKB-KW"/>
</dbReference>
<feature type="transmembrane region" description="Helical" evidence="1">
    <location>
        <begin position="140"/>
        <end position="157"/>
    </location>
</feature>
<reference evidence="2 3" key="1">
    <citation type="submission" date="2024-02" db="EMBL/GenBank/DDBJ databases">
        <title>Complete sequences of two Paenibacillus sp. strains and one Lysinibacillus strain isolated from the environment on STAA medium highlight biotechnological potential.</title>
        <authorList>
            <person name="Attere S.A."/>
            <person name="Piche L.C."/>
            <person name="Intertaglia L."/>
            <person name="Lami R."/>
            <person name="Charette S.J."/>
            <person name="Vincent A.T."/>
        </authorList>
    </citation>
    <scope>NUCLEOTIDE SEQUENCE [LARGE SCALE GENOMIC DNA]</scope>
    <source>
        <strain evidence="2 3">Y5S-7</strain>
        <plasmid evidence="2 3">pY5S7-2</plasmid>
    </source>
</reference>
<evidence type="ECO:0000256" key="1">
    <source>
        <dbReference type="SAM" id="Phobius"/>
    </source>
</evidence>
<dbReference type="InterPro" id="IPR007404">
    <property type="entry name" value="YdjM-like"/>
</dbReference>